<protein>
    <submittedName>
        <fullName evidence="2">Uncharacterized protein</fullName>
    </submittedName>
</protein>
<dbReference type="HOGENOM" id="CLU_1391043_0_0_1"/>
<evidence type="ECO:0000313" key="3">
    <source>
        <dbReference type="Proteomes" id="UP000028045"/>
    </source>
</evidence>
<dbReference type="OrthoDB" id="10464719at2759"/>
<evidence type="ECO:0000313" key="2">
    <source>
        <dbReference type="EMBL" id="KEY72991.1"/>
    </source>
</evidence>
<gene>
    <name evidence="2" type="ORF">S7711_10874</name>
</gene>
<organism evidence="2 3">
    <name type="scientific">Stachybotrys chartarum (strain CBS 109288 / IBT 7711)</name>
    <name type="common">Toxic black mold</name>
    <name type="synonym">Stilbospora chartarum</name>
    <dbReference type="NCBI Taxonomy" id="1280523"/>
    <lineage>
        <taxon>Eukaryota</taxon>
        <taxon>Fungi</taxon>
        <taxon>Dikarya</taxon>
        <taxon>Ascomycota</taxon>
        <taxon>Pezizomycotina</taxon>
        <taxon>Sordariomycetes</taxon>
        <taxon>Hypocreomycetidae</taxon>
        <taxon>Hypocreales</taxon>
        <taxon>Stachybotryaceae</taxon>
        <taxon>Stachybotrys</taxon>
    </lineage>
</organism>
<dbReference type="EMBL" id="KL647944">
    <property type="protein sequence ID" value="KEY72991.1"/>
    <property type="molecule type" value="Genomic_DNA"/>
</dbReference>
<feature type="compositionally biased region" description="Polar residues" evidence="1">
    <location>
        <begin position="158"/>
        <end position="169"/>
    </location>
</feature>
<feature type="region of interest" description="Disordered" evidence="1">
    <location>
        <begin position="157"/>
        <end position="196"/>
    </location>
</feature>
<keyword evidence="3" id="KW-1185">Reference proteome</keyword>
<proteinExistence type="predicted"/>
<reference evidence="2 3" key="1">
    <citation type="journal article" date="2014" name="BMC Genomics">
        <title>Comparative genome sequencing reveals chemotype-specific gene clusters in the toxigenic black mold Stachybotrys.</title>
        <authorList>
            <person name="Semeiks J."/>
            <person name="Borek D."/>
            <person name="Otwinowski Z."/>
            <person name="Grishin N.V."/>
        </authorList>
    </citation>
    <scope>NUCLEOTIDE SEQUENCE [LARGE SCALE GENOMIC DNA]</scope>
    <source>
        <strain evidence="3">CBS 109288 / IBT 7711</strain>
    </source>
</reference>
<accession>A0A084B612</accession>
<feature type="compositionally biased region" description="Basic and acidic residues" evidence="1">
    <location>
        <begin position="170"/>
        <end position="189"/>
    </location>
</feature>
<evidence type="ECO:0000256" key="1">
    <source>
        <dbReference type="SAM" id="MobiDB-lite"/>
    </source>
</evidence>
<dbReference type="AlphaFoldDB" id="A0A084B612"/>
<dbReference type="Proteomes" id="UP000028045">
    <property type="component" value="Unassembled WGS sequence"/>
</dbReference>
<sequence length="196" mass="21908">MSDHLDSSTILAICNEPPLFASKIHTCYTSIEPFQSTSLSPSLQSPPEHARSPVFQDHNKLNQFNMVNKSKTMILFSEDTLTDKQSQIPEQWTEVLIEGNKLDENFITINHSIETEEGRSCTRLRLNIRENTMTRNVVMVNNPQSVVALQHFLAHQTGPETTGENSGTTKNEEGAMELGHEEGLPDRAGRASSMVQ</sequence>
<name>A0A084B612_STACB</name>